<reference evidence="4 6" key="2">
    <citation type="journal article" date="2018" name="Plant J.">
        <title>The Physcomitrella patens chromosome-scale assembly reveals moss genome structure and evolution.</title>
        <authorList>
            <person name="Lang D."/>
            <person name="Ullrich K.K."/>
            <person name="Murat F."/>
            <person name="Fuchs J."/>
            <person name="Jenkins J."/>
            <person name="Haas F.B."/>
            <person name="Piednoel M."/>
            <person name="Gundlach H."/>
            <person name="Van Bel M."/>
            <person name="Meyberg R."/>
            <person name="Vives C."/>
            <person name="Morata J."/>
            <person name="Symeonidi A."/>
            <person name="Hiss M."/>
            <person name="Muchero W."/>
            <person name="Kamisugi Y."/>
            <person name="Saleh O."/>
            <person name="Blanc G."/>
            <person name="Decker E.L."/>
            <person name="van Gessel N."/>
            <person name="Grimwood J."/>
            <person name="Hayes R.D."/>
            <person name="Graham S.W."/>
            <person name="Gunter L.E."/>
            <person name="McDaniel S.F."/>
            <person name="Hoernstein S.N.W."/>
            <person name="Larsson A."/>
            <person name="Li F.W."/>
            <person name="Perroud P.F."/>
            <person name="Phillips J."/>
            <person name="Ranjan P."/>
            <person name="Rokshar D.S."/>
            <person name="Rothfels C.J."/>
            <person name="Schneider L."/>
            <person name="Shu S."/>
            <person name="Stevenson D.W."/>
            <person name="Thummler F."/>
            <person name="Tillich M."/>
            <person name="Villarreal Aguilar J.C."/>
            <person name="Widiez T."/>
            <person name="Wong G.K."/>
            <person name="Wymore A."/>
            <person name="Zhang Y."/>
            <person name="Zimmer A.D."/>
            <person name="Quatrano R.S."/>
            <person name="Mayer K.F.X."/>
            <person name="Goodstein D."/>
            <person name="Casacuberta J.M."/>
            <person name="Vandepoele K."/>
            <person name="Reski R."/>
            <person name="Cuming A.C."/>
            <person name="Tuskan G.A."/>
            <person name="Maumus F."/>
            <person name="Salse J."/>
            <person name="Schmutz J."/>
            <person name="Rensing S.A."/>
        </authorList>
    </citation>
    <scope>NUCLEOTIDE SEQUENCE [LARGE SCALE GENOMIC DNA]</scope>
    <source>
        <strain evidence="5 6">cv. Gransden 2004</strain>
    </source>
</reference>
<keyword evidence="6" id="KW-1185">Reference proteome</keyword>
<sequence length="688" mass="78006">MSLWRWLSPLGKKPEDCPFCILASAPPESCGSKVLFQDEEIVVLVDRNPSAYRWVTTSKMHYLVIPTNHIKTVKDLRPGEEDYSLECISYLCYLVLAVSHMYKLGKSTLLHDAPDAAKYRFGFHRPPFNSVDHLHLHCTALPYKSVTVLQYNMFIVMMGEGYVVLSNYISHDEVATPNADVEDRNCKEELKHEYPSPTSITCEASPSSLFSDDDNMFSTFQLFPIFPTREEVSALCKSPQSVSSQELDEISPLMSDSSDTIENYHKHETTSTSLYNDESSDLESPMKTDKVETGFMPQAFSTFNYTSKEMGATSSEEEDPDEMLDSRTLVHEDIADLSGLRYFQEAEKQDPWVQKNGGVVDNSDMNSLLSLDFKERDIRPSVRDAREAANLETVFGSAMRPKRQNTWVPYVTGQAHGLKDIFAIMRRRHNRSSSFSKSTIDKQLPQRPPIRSVKFAPAFGQAASTSTSIATASHPNRKLPLTLSKLEPADLMKDDDEHIYPSVKSWEVEEEEEEKVDHCTIPASSRSWGLWRRTREERPSSPSDRSTKATNALLEAIDPNDGPLIMTSRRRWRRSREGLCETTSPGGSAKSGWSTSYEPPPMNLRHRIMQNMPCAGKLFSWPQLFAHFKQSRSRSRKDSDTDSCIAGDESFGRSARRDKQQVRRILKGSQKHISKLTVADILRENFAN</sequence>
<gene>
    <name evidence="5" type="primary">LOC112283474</name>
    <name evidence="4" type="ORF">PHYPA_008444</name>
</gene>
<dbReference type="SUPFAM" id="SSF54197">
    <property type="entry name" value="HIT-like"/>
    <property type="match status" value="1"/>
</dbReference>
<dbReference type="EnsemblPlants" id="Pp3c6_3420V3.1">
    <property type="protein sequence ID" value="Pp3c6_3420V3.1"/>
    <property type="gene ID" value="Pp3c6_3420"/>
</dbReference>
<dbReference type="AlphaFoldDB" id="A0A2K1KE66"/>
<evidence type="ECO:0008006" key="7">
    <source>
        <dbReference type="Google" id="ProtNLM"/>
    </source>
</evidence>
<keyword evidence="2" id="KW-0378">Hydrolase</keyword>
<dbReference type="PANTHER" id="PTHR12486:SF5">
    <property type="entry name" value="ADENOSINE 5'-MONOPHOSPHORAMIDASE HINT3"/>
    <property type="match status" value="1"/>
</dbReference>
<dbReference type="EMBL" id="ABEU02000006">
    <property type="protein sequence ID" value="PNR52070.1"/>
    <property type="molecule type" value="Genomic_DNA"/>
</dbReference>
<dbReference type="GO" id="GO:0000166">
    <property type="term" value="F:nucleotide binding"/>
    <property type="evidence" value="ECO:0007669"/>
    <property type="project" value="UniProtKB-KW"/>
</dbReference>
<reference evidence="5" key="3">
    <citation type="submission" date="2020-12" db="UniProtKB">
        <authorList>
            <consortium name="EnsemblPlants"/>
        </authorList>
    </citation>
    <scope>IDENTIFICATION</scope>
</reference>
<feature type="region of interest" description="Disordered" evidence="3">
    <location>
        <begin position="630"/>
        <end position="659"/>
    </location>
</feature>
<reference evidence="4 6" key="1">
    <citation type="journal article" date="2008" name="Science">
        <title>The Physcomitrella genome reveals evolutionary insights into the conquest of land by plants.</title>
        <authorList>
            <person name="Rensing S."/>
            <person name="Lang D."/>
            <person name="Zimmer A."/>
            <person name="Terry A."/>
            <person name="Salamov A."/>
            <person name="Shapiro H."/>
            <person name="Nishiyama T."/>
            <person name="Perroud P.-F."/>
            <person name="Lindquist E."/>
            <person name="Kamisugi Y."/>
            <person name="Tanahashi T."/>
            <person name="Sakakibara K."/>
            <person name="Fujita T."/>
            <person name="Oishi K."/>
            <person name="Shin-I T."/>
            <person name="Kuroki Y."/>
            <person name="Toyoda A."/>
            <person name="Suzuki Y."/>
            <person name="Hashimoto A."/>
            <person name="Yamaguchi K."/>
            <person name="Sugano A."/>
            <person name="Kohara Y."/>
            <person name="Fujiyama A."/>
            <person name="Anterola A."/>
            <person name="Aoki S."/>
            <person name="Ashton N."/>
            <person name="Barbazuk W.B."/>
            <person name="Barker E."/>
            <person name="Bennetzen J."/>
            <person name="Bezanilla M."/>
            <person name="Blankenship R."/>
            <person name="Cho S.H."/>
            <person name="Dutcher S."/>
            <person name="Estelle M."/>
            <person name="Fawcett J.A."/>
            <person name="Gundlach H."/>
            <person name="Hanada K."/>
            <person name="Heyl A."/>
            <person name="Hicks K.A."/>
            <person name="Hugh J."/>
            <person name="Lohr M."/>
            <person name="Mayer K."/>
            <person name="Melkozernov A."/>
            <person name="Murata T."/>
            <person name="Nelson D."/>
            <person name="Pils B."/>
            <person name="Prigge M."/>
            <person name="Reiss B."/>
            <person name="Renner T."/>
            <person name="Rombauts S."/>
            <person name="Rushton P."/>
            <person name="Sanderfoot A."/>
            <person name="Schween G."/>
            <person name="Shiu S.-H."/>
            <person name="Stueber K."/>
            <person name="Theodoulou F.L."/>
            <person name="Tu H."/>
            <person name="Van de Peer Y."/>
            <person name="Verrier P.J."/>
            <person name="Waters E."/>
            <person name="Wood A."/>
            <person name="Yang L."/>
            <person name="Cove D."/>
            <person name="Cuming A."/>
            <person name="Hasebe M."/>
            <person name="Lucas S."/>
            <person name="Mishler D.B."/>
            <person name="Reski R."/>
            <person name="Grigoriev I."/>
            <person name="Quatrano R.S."/>
            <person name="Boore J.L."/>
        </authorList>
    </citation>
    <scope>NUCLEOTIDE SEQUENCE [LARGE SCALE GENOMIC DNA]</scope>
    <source>
        <strain evidence="5 6">cv. Gransden 2004</strain>
    </source>
</reference>
<evidence type="ECO:0000313" key="4">
    <source>
        <dbReference type="EMBL" id="PNR52070.1"/>
    </source>
</evidence>
<feature type="compositionally biased region" description="Polar residues" evidence="3">
    <location>
        <begin position="581"/>
        <end position="596"/>
    </location>
</feature>
<dbReference type="STRING" id="3218.A0A2K1KE66"/>
<evidence type="ECO:0000256" key="3">
    <source>
        <dbReference type="SAM" id="MobiDB-lite"/>
    </source>
</evidence>
<dbReference type="PANTHER" id="PTHR12486">
    <property type="entry name" value="APRATAXIN-RELATED"/>
    <property type="match status" value="1"/>
</dbReference>
<dbReference type="InterPro" id="IPR036265">
    <property type="entry name" value="HIT-like_sf"/>
</dbReference>
<evidence type="ECO:0000256" key="2">
    <source>
        <dbReference type="ARBA" id="ARBA00022801"/>
    </source>
</evidence>
<dbReference type="Gene3D" id="3.30.428.10">
    <property type="entry name" value="HIT-like"/>
    <property type="match status" value="1"/>
</dbReference>
<keyword evidence="1" id="KW-0547">Nucleotide-binding</keyword>
<evidence type="ECO:0000256" key="1">
    <source>
        <dbReference type="ARBA" id="ARBA00022741"/>
    </source>
</evidence>
<dbReference type="GO" id="GO:0016787">
    <property type="term" value="F:hydrolase activity"/>
    <property type="evidence" value="ECO:0007669"/>
    <property type="project" value="UniProtKB-KW"/>
</dbReference>
<organism evidence="4">
    <name type="scientific">Physcomitrium patens</name>
    <name type="common">Spreading-leaved earth moss</name>
    <name type="synonym">Physcomitrella patens</name>
    <dbReference type="NCBI Taxonomy" id="3218"/>
    <lineage>
        <taxon>Eukaryota</taxon>
        <taxon>Viridiplantae</taxon>
        <taxon>Streptophyta</taxon>
        <taxon>Embryophyta</taxon>
        <taxon>Bryophyta</taxon>
        <taxon>Bryophytina</taxon>
        <taxon>Bryopsida</taxon>
        <taxon>Funariidae</taxon>
        <taxon>Funariales</taxon>
        <taxon>Funariaceae</taxon>
        <taxon>Physcomitrium</taxon>
    </lineage>
</organism>
<name>A0A2K1KE66_PHYPA</name>
<accession>A0A2K1KE66</accession>
<dbReference type="Proteomes" id="UP000006727">
    <property type="component" value="Chromosome 6"/>
</dbReference>
<dbReference type="Pfam" id="PF11969">
    <property type="entry name" value="DcpS_C"/>
    <property type="match status" value="1"/>
</dbReference>
<feature type="region of interest" description="Disordered" evidence="3">
    <location>
        <begin position="575"/>
        <end position="596"/>
    </location>
</feature>
<protein>
    <recommendedName>
        <fullName evidence="7">HIT domain-containing protein</fullName>
    </recommendedName>
</protein>
<proteinExistence type="predicted"/>
<evidence type="ECO:0000313" key="6">
    <source>
        <dbReference type="Proteomes" id="UP000006727"/>
    </source>
</evidence>
<feature type="region of interest" description="Disordered" evidence="3">
    <location>
        <begin position="268"/>
        <end position="287"/>
    </location>
</feature>
<dbReference type="Gramene" id="Pp3c6_3420V3.1">
    <property type="protein sequence ID" value="Pp3c6_3420V3.1"/>
    <property type="gene ID" value="Pp3c6_3420"/>
</dbReference>
<evidence type="ECO:0000313" key="5">
    <source>
        <dbReference type="EnsemblPlants" id="Pp3c6_3420V3.1"/>
    </source>
</evidence>